<reference evidence="10" key="1">
    <citation type="submission" date="2021-01" db="EMBL/GenBank/DDBJ databases">
        <authorList>
            <person name="Corre E."/>
            <person name="Pelletier E."/>
            <person name="Niang G."/>
            <person name="Scheremetjew M."/>
            <person name="Finn R."/>
            <person name="Kale V."/>
            <person name="Holt S."/>
            <person name="Cochrane G."/>
            <person name="Meng A."/>
            <person name="Brown T."/>
            <person name="Cohen L."/>
        </authorList>
    </citation>
    <scope>NUCLEOTIDE SEQUENCE</scope>
    <source>
        <strain evidence="10">CCMP1243</strain>
    </source>
</reference>
<organism evidence="10">
    <name type="scientific">Rhizochromulina marina</name>
    <dbReference type="NCBI Taxonomy" id="1034831"/>
    <lineage>
        <taxon>Eukaryota</taxon>
        <taxon>Sar</taxon>
        <taxon>Stramenopiles</taxon>
        <taxon>Ochrophyta</taxon>
        <taxon>Dictyochophyceae</taxon>
        <taxon>Rhizochromulinales</taxon>
        <taxon>Rhizochromulina</taxon>
    </lineage>
</organism>
<proteinExistence type="inferred from homology"/>
<comment type="subunit">
    <text evidence="2 8">Monomer.</text>
</comment>
<comment type="similarity">
    <text evidence="1 8">Belongs to the NTAQ1 family.</text>
</comment>
<gene>
    <name evidence="10" type="ORF">RMAR1173_LOCUS8001</name>
</gene>
<evidence type="ECO:0000259" key="9">
    <source>
        <dbReference type="Pfam" id="PF09764"/>
    </source>
</evidence>
<keyword evidence="5 8" id="KW-0378">Hydrolase</keyword>
<evidence type="ECO:0000256" key="7">
    <source>
        <dbReference type="ARBA" id="ARBA00048768"/>
    </source>
</evidence>
<evidence type="ECO:0000256" key="8">
    <source>
        <dbReference type="RuleBase" id="RU367082"/>
    </source>
</evidence>
<evidence type="ECO:0000256" key="4">
    <source>
        <dbReference type="ARBA" id="ARBA00021247"/>
    </source>
</evidence>
<evidence type="ECO:0000313" key="10">
    <source>
        <dbReference type="EMBL" id="CAD9680686.1"/>
    </source>
</evidence>
<evidence type="ECO:0000256" key="2">
    <source>
        <dbReference type="ARBA" id="ARBA00011245"/>
    </source>
</evidence>
<evidence type="ECO:0000256" key="6">
    <source>
        <dbReference type="ARBA" id="ARBA00029677"/>
    </source>
</evidence>
<dbReference type="AlphaFoldDB" id="A0A7S2RU18"/>
<dbReference type="Gene3D" id="3.10.620.10">
    <property type="entry name" value="Protein N-terminal glutamine amidohydrolase, alpha beta roll"/>
    <property type="match status" value="1"/>
</dbReference>
<name>A0A7S2RU18_9STRA</name>
<dbReference type="PANTHER" id="PTHR13035">
    <property type="entry name" value="PROTEIN N-TERMINAL GLUTAMINE AMIDOHYDROLASE"/>
    <property type="match status" value="1"/>
</dbReference>
<dbReference type="EC" id="3.5.1.122" evidence="3 8"/>
<dbReference type="EMBL" id="HBHJ01012264">
    <property type="protein sequence ID" value="CAD9680686.1"/>
    <property type="molecule type" value="Transcribed_RNA"/>
</dbReference>
<sequence length="243" mass="26372">MAEGPPGPRPRQGVLEDLQGGQYTSCYCEENVYHLCTQLCPSGSPEETAAPEAFAVFISSAGKAVPIWRQKLGEDDSSPVIWDYHVILLVWDEEHRPFVVDYDTTLEPSAGPGIPAKDYVECSLLPGLEVPGPLQPLLRVVPAAVLAREFASDRSHMKKPNGAWQATPPPGPCIRGSAAAAPMNLDEWRVMDHGCSLPCSPGELAGRRRGQVLTLPGFIKFILQSTSIESHSHRQNGLGLRLT</sequence>
<protein>
    <recommendedName>
        <fullName evidence="4 8">Protein N-terminal glutamine amidohydrolase</fullName>
        <ecNumber evidence="3 8">3.5.1.122</ecNumber>
    </recommendedName>
    <alternativeName>
        <fullName evidence="6 8">Protein NH2-terminal glutamine deamidase</fullName>
    </alternativeName>
</protein>
<dbReference type="InterPro" id="IPR039733">
    <property type="entry name" value="NTAQ1"/>
</dbReference>
<comment type="catalytic activity">
    <reaction evidence="7 8">
        <text>N-terminal L-glutaminyl-[protein] + H2O = N-terminal L-glutamyl-[protein] + NH4(+)</text>
        <dbReference type="Rhea" id="RHEA:50680"/>
        <dbReference type="Rhea" id="RHEA-COMP:12668"/>
        <dbReference type="Rhea" id="RHEA-COMP:12777"/>
        <dbReference type="ChEBI" id="CHEBI:15377"/>
        <dbReference type="ChEBI" id="CHEBI:28938"/>
        <dbReference type="ChEBI" id="CHEBI:64721"/>
        <dbReference type="ChEBI" id="CHEBI:64722"/>
        <dbReference type="EC" id="3.5.1.122"/>
    </reaction>
</comment>
<dbReference type="GO" id="GO:0005829">
    <property type="term" value="C:cytosol"/>
    <property type="evidence" value="ECO:0007669"/>
    <property type="project" value="TreeGrafter"/>
</dbReference>
<evidence type="ECO:0000256" key="3">
    <source>
        <dbReference type="ARBA" id="ARBA00012718"/>
    </source>
</evidence>
<dbReference type="GO" id="GO:0070773">
    <property type="term" value="F:protein-N-terminal glutamine amidohydrolase activity"/>
    <property type="evidence" value="ECO:0007669"/>
    <property type="project" value="UniProtKB-UniRule"/>
</dbReference>
<accession>A0A7S2RU18</accession>
<dbReference type="GO" id="GO:0008418">
    <property type="term" value="F:protein-N-terminal asparagine amidohydrolase activity"/>
    <property type="evidence" value="ECO:0007669"/>
    <property type="project" value="UniProtKB-UniRule"/>
</dbReference>
<dbReference type="Pfam" id="PF09764">
    <property type="entry name" value="Nt_Gln_amidase"/>
    <property type="match status" value="1"/>
</dbReference>
<comment type="function">
    <text evidence="8">Mediates the side-chain deamidation of N-terminal glutamine residues to glutamate, an important step in N-end rule pathway of protein degradation. Conversion of the resulting N-terminal glutamine to glutamate renders the protein susceptible to arginylation, polyubiquitination and degradation as specified by the N-end rule. Does not act on substrates with internal or C-terminal glutamine and does not act on non-glutamine residues in any position.</text>
</comment>
<dbReference type="GO" id="GO:0005634">
    <property type="term" value="C:nucleus"/>
    <property type="evidence" value="ECO:0007669"/>
    <property type="project" value="TreeGrafter"/>
</dbReference>
<dbReference type="PANTHER" id="PTHR13035:SF0">
    <property type="entry name" value="PROTEIN N-TERMINAL GLUTAMINE AMIDOHYDROLASE"/>
    <property type="match status" value="1"/>
</dbReference>
<feature type="domain" description="Protein N-terminal glutamine amidohydrolase alpha beta roll" evidence="9">
    <location>
        <begin position="23"/>
        <end position="195"/>
    </location>
</feature>
<evidence type="ECO:0000256" key="1">
    <source>
        <dbReference type="ARBA" id="ARBA00008985"/>
    </source>
</evidence>
<dbReference type="InterPro" id="IPR037132">
    <property type="entry name" value="N_Gln_amidohydro_ab_roll_sf"/>
</dbReference>
<dbReference type="InterPro" id="IPR023128">
    <property type="entry name" value="Prot_N_Gln_amidohydro_ab_roll"/>
</dbReference>
<evidence type="ECO:0000256" key="5">
    <source>
        <dbReference type="ARBA" id="ARBA00022801"/>
    </source>
</evidence>